<reference evidence="1 2" key="1">
    <citation type="journal article" date="2012" name="J. Bacteriol.">
        <title>Draft Genome Sequence of an Ammonia-Oxidizing Archaeon, "Candidatus Nitrosopumilus koreensis" AR1, from Marine Sediment.</title>
        <authorList>
            <person name="Park S.J."/>
            <person name="Kim J.G."/>
            <person name="Jung M.Y."/>
            <person name="Kim S.J."/>
            <person name="Cha I.T."/>
            <person name="Kwon K."/>
            <person name="Lee J.H."/>
            <person name="Rhee S.K."/>
        </authorList>
    </citation>
    <scope>NUCLEOTIDE SEQUENCE [LARGE SCALE GENOMIC DNA]</scope>
    <source>
        <strain evidence="1 2">AR1</strain>
    </source>
</reference>
<dbReference type="GeneID" id="13725921"/>
<evidence type="ECO:0000313" key="2">
    <source>
        <dbReference type="Proteomes" id="UP000006101"/>
    </source>
</evidence>
<dbReference type="AlphaFoldDB" id="K0B618"/>
<protein>
    <submittedName>
        <fullName evidence="1">Uncharacterized protein</fullName>
    </submittedName>
</protein>
<dbReference type="EMBL" id="CP003842">
    <property type="protein sequence ID" value="AFS80375.1"/>
    <property type="molecule type" value="Genomic_DNA"/>
</dbReference>
<organism evidence="1 2">
    <name type="scientific">Candidatus Nitrosopumilus koreensis AR1</name>
    <dbReference type="NCBI Taxonomy" id="1229908"/>
    <lineage>
        <taxon>Archaea</taxon>
        <taxon>Nitrososphaerota</taxon>
        <taxon>Nitrososphaeria</taxon>
        <taxon>Nitrosopumilales</taxon>
        <taxon>Nitrosopumilaceae</taxon>
        <taxon>Nitrosopumilus</taxon>
    </lineage>
</organism>
<keyword evidence="2" id="KW-1185">Reference proteome</keyword>
<gene>
    <name evidence="1" type="ORF">NKOR_02385</name>
</gene>
<dbReference type="KEGG" id="nkr:NKOR_02385"/>
<accession>K0B618</accession>
<dbReference type="PATRIC" id="fig|1229908.8.peg.509"/>
<evidence type="ECO:0000313" key="1">
    <source>
        <dbReference type="EMBL" id="AFS80375.1"/>
    </source>
</evidence>
<proteinExistence type="predicted"/>
<dbReference type="Proteomes" id="UP000006101">
    <property type="component" value="Chromosome"/>
</dbReference>
<dbReference type="HOGENOM" id="CLU_2190908_0_0_2"/>
<name>K0B618_9ARCH</name>
<sequence>MPRSYMNEDRFEELERRVSKLEKEVFQEKKYKKETKHTGLRGGLRLLIGNGFFNYPKALNEIVTELKREGYHYPNPSISKALSVDLTLKQKLLNRIKEEKSWKYVLRK</sequence>
<dbReference type="RefSeq" id="WP_014962764.1">
    <property type="nucleotide sequence ID" value="NC_018655.1"/>
</dbReference>